<accession>A0A327NSP3</accession>
<feature type="transmembrane region" description="Helical" evidence="1">
    <location>
        <begin position="39"/>
        <end position="58"/>
    </location>
</feature>
<dbReference type="OrthoDB" id="971910at2"/>
<proteinExistence type="predicted"/>
<protein>
    <submittedName>
        <fullName evidence="2">Uncharacterized protein</fullName>
    </submittedName>
</protein>
<evidence type="ECO:0000313" key="3">
    <source>
        <dbReference type="Proteomes" id="UP000249016"/>
    </source>
</evidence>
<name>A0A327NSP3_9BACT</name>
<feature type="transmembrane region" description="Helical" evidence="1">
    <location>
        <begin position="6"/>
        <end position="27"/>
    </location>
</feature>
<keyword evidence="1" id="KW-0812">Transmembrane</keyword>
<reference evidence="2 3" key="1">
    <citation type="submission" date="2018-06" db="EMBL/GenBank/DDBJ databases">
        <title>Spirosoma sp. HMF3257 Genome sequencing and assembly.</title>
        <authorList>
            <person name="Kang H."/>
            <person name="Cha I."/>
            <person name="Kim H."/>
            <person name="Kang J."/>
            <person name="Joh K."/>
        </authorList>
    </citation>
    <scope>NUCLEOTIDE SEQUENCE [LARGE SCALE GENOMIC DNA]</scope>
    <source>
        <strain evidence="2 3">HMF3257</strain>
    </source>
</reference>
<dbReference type="EMBL" id="QLII01000001">
    <property type="protein sequence ID" value="RAI77603.1"/>
    <property type="molecule type" value="Genomic_DNA"/>
</dbReference>
<sequence>MSTIKIITLINWLLISPYGFYVLYYLFQANGSTDAAGQGMESAVKGVFFFLLLGVIGLNLLPYLWTKILASLLAILLLLLVYYIRTH</sequence>
<feature type="transmembrane region" description="Helical" evidence="1">
    <location>
        <begin position="64"/>
        <end position="84"/>
    </location>
</feature>
<gene>
    <name evidence="2" type="ORF">HMF3257_31835</name>
</gene>
<keyword evidence="1" id="KW-0472">Membrane</keyword>
<evidence type="ECO:0000313" key="2">
    <source>
        <dbReference type="EMBL" id="RAI77603.1"/>
    </source>
</evidence>
<dbReference type="AlphaFoldDB" id="A0A327NSP3"/>
<dbReference type="RefSeq" id="WP_111348423.1">
    <property type="nucleotide sequence ID" value="NZ_QLII01000001.1"/>
</dbReference>
<evidence type="ECO:0000256" key="1">
    <source>
        <dbReference type="SAM" id="Phobius"/>
    </source>
</evidence>
<dbReference type="Proteomes" id="UP000249016">
    <property type="component" value="Unassembled WGS sequence"/>
</dbReference>
<keyword evidence="1" id="KW-1133">Transmembrane helix</keyword>
<organism evidence="2 3">
    <name type="scientific">Spirosoma telluris</name>
    <dbReference type="NCBI Taxonomy" id="2183553"/>
    <lineage>
        <taxon>Bacteria</taxon>
        <taxon>Pseudomonadati</taxon>
        <taxon>Bacteroidota</taxon>
        <taxon>Cytophagia</taxon>
        <taxon>Cytophagales</taxon>
        <taxon>Cytophagaceae</taxon>
        <taxon>Spirosoma</taxon>
    </lineage>
</organism>
<keyword evidence="3" id="KW-1185">Reference proteome</keyword>
<comment type="caution">
    <text evidence="2">The sequence shown here is derived from an EMBL/GenBank/DDBJ whole genome shotgun (WGS) entry which is preliminary data.</text>
</comment>